<dbReference type="EMBL" id="LATX01001642">
    <property type="protein sequence ID" value="KTB39744.1"/>
    <property type="molecule type" value="Genomic_DNA"/>
</dbReference>
<proteinExistence type="predicted"/>
<dbReference type="GO" id="GO:0006620">
    <property type="term" value="P:post-translational protein targeting to endoplasmic reticulum membrane"/>
    <property type="evidence" value="ECO:0007669"/>
    <property type="project" value="TreeGrafter"/>
</dbReference>
<reference evidence="3 4" key="1">
    <citation type="submission" date="2015-12" db="EMBL/GenBank/DDBJ databases">
        <title>Draft genome sequence of Moniliophthora roreri, the causal agent of frosty pod rot of cacao.</title>
        <authorList>
            <person name="Aime M.C."/>
            <person name="Diaz-Valderrama J.R."/>
            <person name="Kijpornyongpan T."/>
            <person name="Phillips-Mora W."/>
        </authorList>
    </citation>
    <scope>NUCLEOTIDE SEQUENCE [LARGE SCALE GENOMIC DNA]</scope>
    <source>
        <strain evidence="3 4">MCA 2952</strain>
    </source>
</reference>
<evidence type="ECO:0000313" key="3">
    <source>
        <dbReference type="EMBL" id="KTB39744.1"/>
    </source>
</evidence>
<keyword evidence="2" id="KW-0802">TPR repeat</keyword>
<evidence type="ECO:0000313" key="4">
    <source>
        <dbReference type="Proteomes" id="UP000054988"/>
    </source>
</evidence>
<comment type="caution">
    <text evidence="3">The sequence shown here is derived from an EMBL/GenBank/DDBJ whole genome shotgun (WGS) entry which is preliminary data.</text>
</comment>
<dbReference type="AlphaFoldDB" id="A0A0W0FTV4"/>
<dbReference type="Proteomes" id="UP000054988">
    <property type="component" value="Unassembled WGS sequence"/>
</dbReference>
<evidence type="ECO:0000256" key="2">
    <source>
        <dbReference type="ARBA" id="ARBA00022803"/>
    </source>
</evidence>
<dbReference type="InterPro" id="IPR019734">
    <property type="entry name" value="TPR_rpt"/>
</dbReference>
<organism evidence="3 4">
    <name type="scientific">Moniliophthora roreri</name>
    <name type="common">Frosty pod rot fungus</name>
    <name type="synonym">Monilia roreri</name>
    <dbReference type="NCBI Taxonomy" id="221103"/>
    <lineage>
        <taxon>Eukaryota</taxon>
        <taxon>Fungi</taxon>
        <taxon>Dikarya</taxon>
        <taxon>Basidiomycota</taxon>
        <taxon>Agaricomycotina</taxon>
        <taxon>Agaricomycetes</taxon>
        <taxon>Agaricomycetidae</taxon>
        <taxon>Agaricales</taxon>
        <taxon>Marasmiineae</taxon>
        <taxon>Marasmiaceae</taxon>
        <taxon>Moniliophthora</taxon>
    </lineage>
</organism>
<dbReference type="SUPFAM" id="SSF48452">
    <property type="entry name" value="TPR-like"/>
    <property type="match status" value="1"/>
</dbReference>
<dbReference type="GO" id="GO:0016020">
    <property type="term" value="C:membrane"/>
    <property type="evidence" value="ECO:0007669"/>
    <property type="project" value="TreeGrafter"/>
</dbReference>
<name>A0A0W0FTV4_MONRR</name>
<evidence type="ECO:0000256" key="1">
    <source>
        <dbReference type="ARBA" id="ARBA00022737"/>
    </source>
</evidence>
<dbReference type="PANTHER" id="PTHR45831:SF2">
    <property type="entry name" value="LD24721P"/>
    <property type="match status" value="1"/>
</dbReference>
<dbReference type="InterPro" id="IPR047150">
    <property type="entry name" value="SGT"/>
</dbReference>
<sequence>MSTPAQRLREDASNLFDLWSASLLSHRLGTSTQMPKFETQRHKENDLYDLTPPLLPNPTPTPAQKLQAQRLKEEANNLVRQKQYASAVPLYDQGIHLDSTDPLLYGNRALCHLKMKHYLDAASDASDAFKLDPSYIKAYARYAEATDAMFLIQYSEEGYETALKLLDKPKLTPVERKLKEDIERGYDTSKKRIVAVEYAIEESSKEDCSAAPPWRRAFSVIGQMDAHDPKLAGTSASLLLTAFAHYLEATESIQKLCRANYRGRSPIDLLCRALMHDVRVMISVGSIWDETFPGKVLKAINWLNDSQRGWFEYKPNQAFHEKVLKRLAAEGWQKMKFSLILTVQSWIINGAILSCMEPAMAVEQLGRALDVITWGRSTWIDAGVPLEQCGVLFYPRFLLATRKLHMQALMELADKEKNKSKKSKILEELFNEAESVIEFADSQCPDLSEEPKEWEEKESKIVGIKAFEEIPCAVAYFAKGLYYKEKAASSQDLAENAYNSYLKAITLVPDDDEQYARYLNGALDVMLTYGAPVNLLLKTANDLREGMRRMYPVWGLGRDNGESMKHNLVKANMVKGLRAQGRVKNEDHYRYGDDPM</sequence>
<accession>A0A0W0FTV4</accession>
<dbReference type="GO" id="GO:0072380">
    <property type="term" value="C:TRC complex"/>
    <property type="evidence" value="ECO:0007669"/>
    <property type="project" value="TreeGrafter"/>
</dbReference>
<dbReference type="PANTHER" id="PTHR45831">
    <property type="entry name" value="LD24721P"/>
    <property type="match status" value="1"/>
</dbReference>
<protein>
    <submittedName>
        <fullName evidence="3">Uncharacterized protein</fullName>
    </submittedName>
</protein>
<dbReference type="GO" id="GO:0060090">
    <property type="term" value="F:molecular adaptor activity"/>
    <property type="evidence" value="ECO:0007669"/>
    <property type="project" value="TreeGrafter"/>
</dbReference>
<dbReference type="SMART" id="SM00028">
    <property type="entry name" value="TPR"/>
    <property type="match status" value="3"/>
</dbReference>
<dbReference type="Gene3D" id="1.25.40.10">
    <property type="entry name" value="Tetratricopeptide repeat domain"/>
    <property type="match status" value="1"/>
</dbReference>
<dbReference type="InterPro" id="IPR011990">
    <property type="entry name" value="TPR-like_helical_dom_sf"/>
</dbReference>
<keyword evidence="1" id="KW-0677">Repeat</keyword>
<gene>
    <name evidence="3" type="ORF">WG66_7699</name>
</gene>